<dbReference type="EnsemblMetazoa" id="AARA014555-RA">
    <property type="protein sequence ID" value="AARA014555-PA"/>
    <property type="gene ID" value="AARA014555"/>
</dbReference>
<dbReference type="VEuPathDB" id="VectorBase:AARA014555"/>
<dbReference type="AlphaFoldDB" id="A0A182IGF9"/>
<name>A0A182IGF9_ANOAR</name>
<organism evidence="1 2">
    <name type="scientific">Anopheles arabiensis</name>
    <name type="common">Mosquito</name>
    <dbReference type="NCBI Taxonomy" id="7173"/>
    <lineage>
        <taxon>Eukaryota</taxon>
        <taxon>Metazoa</taxon>
        <taxon>Ecdysozoa</taxon>
        <taxon>Arthropoda</taxon>
        <taxon>Hexapoda</taxon>
        <taxon>Insecta</taxon>
        <taxon>Pterygota</taxon>
        <taxon>Neoptera</taxon>
        <taxon>Endopterygota</taxon>
        <taxon>Diptera</taxon>
        <taxon>Nematocera</taxon>
        <taxon>Culicoidea</taxon>
        <taxon>Culicidae</taxon>
        <taxon>Anophelinae</taxon>
        <taxon>Anopheles</taxon>
    </lineage>
</organism>
<accession>A0A182IGF9</accession>
<evidence type="ECO:0000313" key="1">
    <source>
        <dbReference type="EnsemblMetazoa" id="AARA014555-PA"/>
    </source>
</evidence>
<reference evidence="1" key="1">
    <citation type="submission" date="2022-08" db="UniProtKB">
        <authorList>
            <consortium name="EnsemblMetazoa"/>
        </authorList>
    </citation>
    <scope>IDENTIFICATION</scope>
    <source>
        <strain evidence="1">Dongola</strain>
    </source>
</reference>
<evidence type="ECO:0000313" key="2">
    <source>
        <dbReference type="Proteomes" id="UP000075840"/>
    </source>
</evidence>
<dbReference type="EMBL" id="APCN01005906">
    <property type="status" value="NOT_ANNOTATED_CDS"/>
    <property type="molecule type" value="Genomic_DNA"/>
</dbReference>
<dbReference type="Proteomes" id="UP000075840">
    <property type="component" value="Unassembled WGS sequence"/>
</dbReference>
<keyword evidence="2" id="KW-1185">Reference proteome</keyword>
<sequence>MFSYQVPLSHCSSRLSEFLYLTTFSHLFFLSQLLNIIHGKTLRGR</sequence>
<proteinExistence type="predicted"/>
<protein>
    <submittedName>
        <fullName evidence="1">Uncharacterized protein</fullName>
    </submittedName>
</protein>